<dbReference type="Proteomes" id="UP000663505">
    <property type="component" value="Chromosome"/>
</dbReference>
<keyword evidence="5 6" id="KW-0378">Hydrolase</keyword>
<dbReference type="GO" id="GO:0016747">
    <property type="term" value="F:acyltransferase activity, transferring groups other than amino-acyl groups"/>
    <property type="evidence" value="ECO:0007669"/>
    <property type="project" value="InterPro"/>
</dbReference>
<feature type="binding site" evidence="6">
    <location>
        <position position="105"/>
    </location>
    <ligand>
        <name>a divalent metal cation</name>
        <dbReference type="ChEBI" id="CHEBI:60240"/>
        <label>2</label>
        <note>catalytic</note>
    </ligand>
</feature>
<dbReference type="PROSITE" id="PS51186">
    <property type="entry name" value="GNAT"/>
    <property type="match status" value="1"/>
</dbReference>
<dbReference type="InterPro" id="IPR036005">
    <property type="entry name" value="Creatinase/aminopeptidase-like"/>
</dbReference>
<dbReference type="GO" id="GO:0070006">
    <property type="term" value="F:metalloaminopeptidase activity"/>
    <property type="evidence" value="ECO:0007669"/>
    <property type="project" value="UniProtKB-UniRule"/>
</dbReference>
<dbReference type="Pfam" id="PF00583">
    <property type="entry name" value="Acetyltransf_1"/>
    <property type="match status" value="1"/>
</dbReference>
<name>A0A9X7VWI9_9BACL</name>
<keyword evidence="2 6" id="KW-0031">Aminopeptidase</keyword>
<dbReference type="GO" id="GO:0005829">
    <property type="term" value="C:cytosol"/>
    <property type="evidence" value="ECO:0007669"/>
    <property type="project" value="TreeGrafter"/>
</dbReference>
<gene>
    <name evidence="6 9" type="primary">map</name>
    <name evidence="9" type="ORF">JZ786_18135</name>
</gene>
<dbReference type="InterPro" id="IPR016181">
    <property type="entry name" value="Acyl_CoA_acyltransferase"/>
</dbReference>
<dbReference type="EMBL" id="CP071182">
    <property type="protein sequence ID" value="QSO46386.1"/>
    <property type="molecule type" value="Genomic_DNA"/>
</dbReference>
<dbReference type="Gene3D" id="3.40.630.30">
    <property type="match status" value="1"/>
</dbReference>
<comment type="catalytic activity">
    <reaction evidence="6 7">
        <text>Release of N-terminal amino acids, preferentially methionine, from peptides and arylamides.</text>
        <dbReference type="EC" id="3.4.11.18"/>
    </reaction>
</comment>
<dbReference type="CDD" id="cd01086">
    <property type="entry name" value="MetAP1"/>
    <property type="match status" value="1"/>
</dbReference>
<dbReference type="PRINTS" id="PR00599">
    <property type="entry name" value="MAPEPTIDASE"/>
</dbReference>
<dbReference type="InterPro" id="IPR002467">
    <property type="entry name" value="Pept_M24A_MAP1"/>
</dbReference>
<protein>
    <recommendedName>
        <fullName evidence="6 7">Methionine aminopeptidase</fullName>
        <shortName evidence="6">MAP</shortName>
        <shortName evidence="6">MetAP</shortName>
        <ecNumber evidence="6 7">3.4.11.18</ecNumber>
    </recommendedName>
    <alternativeName>
        <fullName evidence="6">Peptidase M</fullName>
    </alternativeName>
</protein>
<dbReference type="RefSeq" id="WP_206655755.1">
    <property type="nucleotide sequence ID" value="NZ_CP071182.1"/>
</dbReference>
<dbReference type="PANTHER" id="PTHR43330">
    <property type="entry name" value="METHIONINE AMINOPEPTIDASE"/>
    <property type="match status" value="1"/>
</dbReference>
<evidence type="ECO:0000256" key="5">
    <source>
        <dbReference type="ARBA" id="ARBA00022801"/>
    </source>
</evidence>
<keyword evidence="3 6" id="KW-0645">Protease</keyword>
<dbReference type="Pfam" id="PF00557">
    <property type="entry name" value="Peptidase_M24"/>
    <property type="match status" value="1"/>
</dbReference>
<keyword evidence="4 6" id="KW-0479">Metal-binding</keyword>
<feature type="binding site" evidence="6">
    <location>
        <position position="168"/>
    </location>
    <ligand>
        <name>a divalent metal cation</name>
        <dbReference type="ChEBI" id="CHEBI:60240"/>
        <label>2</label>
        <note>catalytic</note>
    </ligand>
</feature>
<organism evidence="9 10">
    <name type="scientific">Alicyclobacillus mengziensis</name>
    <dbReference type="NCBI Taxonomy" id="2931921"/>
    <lineage>
        <taxon>Bacteria</taxon>
        <taxon>Bacillati</taxon>
        <taxon>Bacillota</taxon>
        <taxon>Bacilli</taxon>
        <taxon>Bacillales</taxon>
        <taxon>Alicyclobacillaceae</taxon>
        <taxon>Alicyclobacillus</taxon>
    </lineage>
</organism>
<comment type="function">
    <text evidence="1 6">Removes the N-terminal methionine from nascent proteins. The N-terminal methionine is often cleaved when the second residue in the primary sequence is small and uncharged (Met-Ala-, Cys, Gly, Pro, Ser, Thr, or Val). Requires deformylation of the N(alpha)-formylated initiator methionine before it can be hydrolyzed.</text>
</comment>
<dbReference type="InterPro" id="IPR001714">
    <property type="entry name" value="Pept_M24_MAP"/>
</dbReference>
<evidence type="ECO:0000256" key="7">
    <source>
        <dbReference type="RuleBase" id="RU003653"/>
    </source>
</evidence>
<feature type="binding site" evidence="6">
    <location>
        <position position="232"/>
    </location>
    <ligand>
        <name>a divalent metal cation</name>
        <dbReference type="ChEBI" id="CHEBI:60240"/>
        <label>1</label>
    </ligand>
</feature>
<dbReference type="SUPFAM" id="SSF55920">
    <property type="entry name" value="Creatinase/aminopeptidase"/>
    <property type="match status" value="1"/>
</dbReference>
<evidence type="ECO:0000313" key="10">
    <source>
        <dbReference type="Proteomes" id="UP000663505"/>
    </source>
</evidence>
<accession>A0A9X7VWI9</accession>
<keyword evidence="10" id="KW-1185">Reference proteome</keyword>
<dbReference type="GO" id="GO:0046872">
    <property type="term" value="F:metal ion binding"/>
    <property type="evidence" value="ECO:0007669"/>
    <property type="project" value="UniProtKB-UniRule"/>
</dbReference>
<dbReference type="NCBIfam" id="TIGR00500">
    <property type="entry name" value="met_pdase_I"/>
    <property type="match status" value="1"/>
</dbReference>
<dbReference type="InterPro" id="IPR000994">
    <property type="entry name" value="Pept_M24"/>
</dbReference>
<feature type="binding site" evidence="6">
    <location>
        <position position="232"/>
    </location>
    <ligand>
        <name>a divalent metal cation</name>
        <dbReference type="ChEBI" id="CHEBI:60240"/>
        <label>2</label>
        <note>catalytic</note>
    </ligand>
</feature>
<dbReference type="KEGG" id="afx:JZ786_18135"/>
<dbReference type="InterPro" id="IPR000182">
    <property type="entry name" value="GNAT_dom"/>
</dbReference>
<evidence type="ECO:0000256" key="2">
    <source>
        <dbReference type="ARBA" id="ARBA00022438"/>
    </source>
</evidence>
<comment type="subunit">
    <text evidence="6">Monomer.</text>
</comment>
<dbReference type="SUPFAM" id="SSF55729">
    <property type="entry name" value="Acyl-CoA N-acyltransferases (Nat)"/>
    <property type="match status" value="1"/>
</dbReference>
<feature type="binding site" evidence="6">
    <location>
        <position position="105"/>
    </location>
    <ligand>
        <name>a divalent metal cation</name>
        <dbReference type="ChEBI" id="CHEBI:60240"/>
        <label>1</label>
    </ligand>
</feature>
<comment type="similarity">
    <text evidence="6">Belongs to the peptidase M24A family. Methionine aminopeptidase type 1 subfamily.</text>
</comment>
<evidence type="ECO:0000256" key="4">
    <source>
        <dbReference type="ARBA" id="ARBA00022723"/>
    </source>
</evidence>
<dbReference type="GO" id="GO:0004239">
    <property type="term" value="F:initiator methionyl aminopeptidase activity"/>
    <property type="evidence" value="ECO:0007669"/>
    <property type="project" value="UniProtKB-UniRule"/>
</dbReference>
<dbReference type="AlphaFoldDB" id="A0A9X7VWI9"/>
<reference evidence="9 10" key="1">
    <citation type="submission" date="2021-02" db="EMBL/GenBank/DDBJ databases">
        <title>Alicyclobacillus curvatus sp. nov. and Alicyclobacillus mengziensis sp. nov., two acidophilic bacteria isolated from acid mine drainage.</title>
        <authorList>
            <person name="Huang Y."/>
        </authorList>
    </citation>
    <scope>NUCLEOTIDE SEQUENCE [LARGE SCALE GENOMIC DNA]</scope>
    <source>
        <strain evidence="9 10">S30H14</strain>
    </source>
</reference>
<dbReference type="Gene3D" id="3.90.230.10">
    <property type="entry name" value="Creatinase/methionine aminopeptidase superfamily"/>
    <property type="match status" value="1"/>
</dbReference>
<feature type="binding site" evidence="6">
    <location>
        <position position="175"/>
    </location>
    <ligand>
        <name>substrate</name>
    </ligand>
</feature>
<evidence type="ECO:0000256" key="3">
    <source>
        <dbReference type="ARBA" id="ARBA00022670"/>
    </source>
</evidence>
<dbReference type="PANTHER" id="PTHR43330:SF27">
    <property type="entry name" value="METHIONINE AMINOPEPTIDASE"/>
    <property type="match status" value="1"/>
</dbReference>
<feature type="binding site" evidence="6">
    <location>
        <position position="201"/>
    </location>
    <ligand>
        <name>a divalent metal cation</name>
        <dbReference type="ChEBI" id="CHEBI:60240"/>
        <label>2</label>
        <note>catalytic</note>
    </ligand>
</feature>
<dbReference type="EC" id="3.4.11.18" evidence="6 7"/>
<evidence type="ECO:0000256" key="6">
    <source>
        <dbReference type="HAMAP-Rule" id="MF_01974"/>
    </source>
</evidence>
<feature type="domain" description="N-acetyltransferase" evidence="8">
    <location>
        <begin position="266"/>
        <end position="408"/>
    </location>
</feature>
<evidence type="ECO:0000313" key="9">
    <source>
        <dbReference type="EMBL" id="QSO46386.1"/>
    </source>
</evidence>
<feature type="binding site" evidence="6">
    <location>
        <position position="94"/>
    </location>
    <ligand>
        <name>a divalent metal cation</name>
        <dbReference type="ChEBI" id="CHEBI:60240"/>
        <label>1</label>
    </ligand>
</feature>
<evidence type="ECO:0000259" key="8">
    <source>
        <dbReference type="PROSITE" id="PS51186"/>
    </source>
</evidence>
<dbReference type="HAMAP" id="MF_01974">
    <property type="entry name" value="MetAP_1"/>
    <property type="match status" value="1"/>
</dbReference>
<dbReference type="GO" id="GO:0006508">
    <property type="term" value="P:proteolysis"/>
    <property type="evidence" value="ECO:0007669"/>
    <property type="project" value="UniProtKB-KW"/>
</dbReference>
<feature type="binding site" evidence="6">
    <location>
        <position position="77"/>
    </location>
    <ligand>
        <name>substrate</name>
    </ligand>
</feature>
<comment type="cofactor">
    <cofactor evidence="6">
        <name>Co(2+)</name>
        <dbReference type="ChEBI" id="CHEBI:48828"/>
    </cofactor>
    <cofactor evidence="6">
        <name>Zn(2+)</name>
        <dbReference type="ChEBI" id="CHEBI:29105"/>
    </cofactor>
    <cofactor evidence="6">
        <name>Mn(2+)</name>
        <dbReference type="ChEBI" id="CHEBI:29035"/>
    </cofactor>
    <cofactor evidence="6">
        <name>Fe(2+)</name>
        <dbReference type="ChEBI" id="CHEBI:29033"/>
    </cofactor>
    <text evidence="6">Binds 2 divalent metal cations per subunit. Has a high-affinity and a low affinity metal-binding site. The true nature of the physiological cofactor is under debate. The enzyme is active with cobalt, zinc, manganese or divalent iron ions. Most likely, methionine aminopeptidases function as mononuclear Fe(2+)-metalloproteases under physiological conditions, and the catalytically relevant metal-binding site has been assigned to the histidine-containing high-affinity site.</text>
</comment>
<proteinExistence type="inferred from homology"/>
<sequence length="408" mass="45242">MIRLKSKSEVNFIRRACQINSSVHEALQKAIVPGITTRELDAIAEARMKELGGRSSFREEFNFPGAICISVNDEIGHGVPGKRILHSGDVVKVDIGVQYNGYHSDCAKTHLVAPGSPEKEHFIRATEQALYDGLNAAKPGGHLSDVSDAIGRSITSQGLTIVKKAHGHGLGTSLHEDPQVPNYGPPGRGPRLREGMVLAIEPVVVTGSERTRLRPDGWTEVTVDGSLGAHFEHTVYIHRTGVEILTAADKAPAPNSRKRLFKNFGLNWRQKREADNQGILYLAKREMDPILLEAWGRPVHPDEILTAPASSTFVLTNAEDEVKGFCVFSYRPPYLHLNTIVLDRTLHGSGIAVEVMNLIRKEAEDAFMNGIELWVQTNNQRAIRFYKKLGFAVTSQPYFRTWAMRKTL</sequence>
<evidence type="ECO:0000256" key="1">
    <source>
        <dbReference type="ARBA" id="ARBA00002521"/>
    </source>
</evidence>